<evidence type="ECO:0000256" key="3">
    <source>
        <dbReference type="ARBA" id="ARBA00022448"/>
    </source>
</evidence>
<keyword evidence="3" id="KW-0813">Transport</keyword>
<dbReference type="InterPro" id="IPR002898">
    <property type="entry name" value="MotA_ExbB_proton_chnl"/>
</dbReference>
<keyword evidence="16" id="KW-0966">Cell projection</keyword>
<keyword evidence="16" id="KW-0969">Cilium</keyword>
<dbReference type="NCBIfam" id="TIGR03818">
    <property type="entry name" value="MotA1"/>
    <property type="match status" value="1"/>
</dbReference>
<keyword evidence="10 13" id="KW-1133">Transmembrane helix</keyword>
<comment type="caution">
    <text evidence="16">The sequence shown here is derived from an EMBL/GenBank/DDBJ whole genome shotgun (WGS) entry which is preliminary data.</text>
</comment>
<evidence type="ECO:0000259" key="15">
    <source>
        <dbReference type="Pfam" id="PF20560"/>
    </source>
</evidence>
<dbReference type="Pfam" id="PF01618">
    <property type="entry name" value="MotA_ExbB"/>
    <property type="match status" value="1"/>
</dbReference>
<evidence type="ECO:0000256" key="13">
    <source>
        <dbReference type="SAM" id="Phobius"/>
    </source>
</evidence>
<dbReference type="GO" id="GO:0005886">
    <property type="term" value="C:plasma membrane"/>
    <property type="evidence" value="ECO:0007669"/>
    <property type="project" value="UniProtKB-SubCell"/>
</dbReference>
<dbReference type="PANTHER" id="PTHR30433:SF4">
    <property type="entry name" value="MOTILITY PROTEIN A"/>
    <property type="match status" value="1"/>
</dbReference>
<keyword evidence="12 13" id="KW-0472">Membrane</keyword>
<feature type="domain" description="MotA/TolQ/ExbB proton channel" evidence="14">
    <location>
        <begin position="143"/>
        <end position="240"/>
    </location>
</feature>
<feature type="domain" description="Motility protein A N-terminal" evidence="15">
    <location>
        <begin position="5"/>
        <end position="95"/>
    </location>
</feature>
<feature type="transmembrane region" description="Helical" evidence="13">
    <location>
        <begin position="35"/>
        <end position="53"/>
    </location>
</feature>
<gene>
    <name evidence="16" type="primary">motA</name>
    <name evidence="16" type="ORF">GRI47_09370</name>
</gene>
<dbReference type="GO" id="GO:0006935">
    <property type="term" value="P:chemotaxis"/>
    <property type="evidence" value="ECO:0007669"/>
    <property type="project" value="UniProtKB-KW"/>
</dbReference>
<keyword evidence="8" id="KW-0283">Flagellar rotation</keyword>
<dbReference type="Proteomes" id="UP000430272">
    <property type="component" value="Unassembled WGS sequence"/>
</dbReference>
<evidence type="ECO:0000256" key="6">
    <source>
        <dbReference type="ARBA" id="ARBA00022519"/>
    </source>
</evidence>
<dbReference type="RefSeq" id="WP_160660979.1">
    <property type="nucleotide sequence ID" value="NZ_BAABDV010000001.1"/>
</dbReference>
<evidence type="ECO:0000256" key="7">
    <source>
        <dbReference type="ARBA" id="ARBA00022692"/>
    </source>
</evidence>
<dbReference type="EMBL" id="WTYD01000001">
    <property type="protein sequence ID" value="MXO54214.1"/>
    <property type="molecule type" value="Genomic_DNA"/>
</dbReference>
<name>A0A844Y7K4_9SPHN</name>
<evidence type="ECO:0000256" key="9">
    <source>
        <dbReference type="ARBA" id="ARBA00022781"/>
    </source>
</evidence>
<organism evidence="16 17">
    <name type="scientific">Qipengyuania pelagi</name>
    <dbReference type="NCBI Taxonomy" id="994320"/>
    <lineage>
        <taxon>Bacteria</taxon>
        <taxon>Pseudomonadati</taxon>
        <taxon>Pseudomonadota</taxon>
        <taxon>Alphaproteobacteria</taxon>
        <taxon>Sphingomonadales</taxon>
        <taxon>Erythrobacteraceae</taxon>
        <taxon>Qipengyuania</taxon>
    </lineage>
</organism>
<dbReference type="InterPro" id="IPR000540">
    <property type="entry name" value="Flag_MotA_CS"/>
</dbReference>
<keyword evidence="17" id="KW-1185">Reference proteome</keyword>
<dbReference type="InterPro" id="IPR047055">
    <property type="entry name" value="MotA-like"/>
</dbReference>
<evidence type="ECO:0000259" key="14">
    <source>
        <dbReference type="Pfam" id="PF01618"/>
    </source>
</evidence>
<dbReference type="PANTHER" id="PTHR30433">
    <property type="entry name" value="CHEMOTAXIS PROTEIN MOTA"/>
    <property type="match status" value="1"/>
</dbReference>
<keyword evidence="5" id="KW-0145">Chemotaxis</keyword>
<evidence type="ECO:0000256" key="4">
    <source>
        <dbReference type="ARBA" id="ARBA00022475"/>
    </source>
</evidence>
<keyword evidence="7 13" id="KW-0812">Transmembrane</keyword>
<evidence type="ECO:0000256" key="10">
    <source>
        <dbReference type="ARBA" id="ARBA00022989"/>
    </source>
</evidence>
<keyword evidence="9" id="KW-0375">Hydrogen ion transport</keyword>
<evidence type="ECO:0000256" key="1">
    <source>
        <dbReference type="ARBA" id="ARBA00004429"/>
    </source>
</evidence>
<keyword evidence="6" id="KW-0997">Cell inner membrane</keyword>
<comment type="subcellular location">
    <subcellularLocation>
        <location evidence="1">Cell inner membrane</location>
        <topology evidence="1">Multi-pass membrane protein</topology>
    </subcellularLocation>
</comment>
<feature type="transmembrane region" description="Helical" evidence="13">
    <location>
        <begin position="201"/>
        <end position="224"/>
    </location>
</feature>
<dbReference type="InterPro" id="IPR022522">
    <property type="entry name" value="Flagellar_motor_stator_MotA"/>
</dbReference>
<dbReference type="AlphaFoldDB" id="A0A844Y7K4"/>
<reference evidence="16 17" key="1">
    <citation type="submission" date="2019-12" db="EMBL/GenBank/DDBJ databases">
        <title>Genomic-based taxomic classification of the family Erythrobacteraceae.</title>
        <authorList>
            <person name="Xu L."/>
        </authorList>
    </citation>
    <scope>NUCLEOTIDE SEQUENCE [LARGE SCALE GENOMIC DNA]</scope>
    <source>
        <strain evidence="16 17">JCM 17468</strain>
    </source>
</reference>
<dbReference type="InterPro" id="IPR046786">
    <property type="entry name" value="MotA_N"/>
</dbReference>
<dbReference type="PROSITE" id="PS01307">
    <property type="entry name" value="MOTA"/>
    <property type="match status" value="1"/>
</dbReference>
<keyword evidence="11" id="KW-0406">Ion transport</keyword>
<evidence type="ECO:0000256" key="5">
    <source>
        <dbReference type="ARBA" id="ARBA00022500"/>
    </source>
</evidence>
<protein>
    <submittedName>
        <fullName evidence="16">Flagellar motor stator protein MotA</fullName>
    </submittedName>
</protein>
<evidence type="ECO:0000313" key="16">
    <source>
        <dbReference type="EMBL" id="MXO54214.1"/>
    </source>
</evidence>
<evidence type="ECO:0000256" key="11">
    <source>
        <dbReference type="ARBA" id="ARBA00023065"/>
    </source>
</evidence>
<accession>A0A844Y7K4</accession>
<dbReference type="GO" id="GO:1902600">
    <property type="term" value="P:proton transmembrane transport"/>
    <property type="evidence" value="ECO:0007669"/>
    <property type="project" value="UniProtKB-KW"/>
</dbReference>
<dbReference type="OrthoDB" id="9782603at2"/>
<keyword evidence="16" id="KW-0282">Flagellum</keyword>
<keyword evidence="4" id="KW-1003">Cell membrane</keyword>
<dbReference type="GO" id="GO:0071978">
    <property type="term" value="P:bacterial-type flagellum-dependent swarming motility"/>
    <property type="evidence" value="ECO:0007669"/>
    <property type="project" value="InterPro"/>
</dbReference>
<proteinExistence type="inferred from homology"/>
<evidence type="ECO:0000256" key="2">
    <source>
        <dbReference type="ARBA" id="ARBA00008038"/>
    </source>
</evidence>
<evidence type="ECO:0000313" key="17">
    <source>
        <dbReference type="Proteomes" id="UP000430272"/>
    </source>
</evidence>
<dbReference type="Pfam" id="PF20560">
    <property type="entry name" value="MotA_N"/>
    <property type="match status" value="1"/>
</dbReference>
<evidence type="ECO:0000256" key="12">
    <source>
        <dbReference type="ARBA" id="ARBA00023136"/>
    </source>
</evidence>
<feature type="transmembrane region" description="Helical" evidence="13">
    <location>
        <begin position="172"/>
        <end position="189"/>
    </location>
</feature>
<sequence>MFAAAGIVILLLMVFGGFALTGGALGPVMHAVPHEMLIIGGAAIGALVAGNSMDSLKAIGRSFKLIFKGPQHTKQDHIDAIALTSQLMKLLKNDGPVALESHVTEPDKSTIFGAYPALLANKPLVALICDTLTLLVVSSGTLEVHAVEEVMDNTMKTHFHELHEPQHALQNLADALPALGIVAAVLGVVKTMGSIDQPPEILGGMIGSALVGTFLGVLLAYGIVSPLAGRLKQVLEHDEQIFHAVKQVIIASLYGHPQPLVVESARSGLGHHVRPGLNELLDALRGR</sequence>
<comment type="similarity">
    <text evidence="2">Belongs to the MotA family.</text>
</comment>
<evidence type="ECO:0000256" key="8">
    <source>
        <dbReference type="ARBA" id="ARBA00022779"/>
    </source>
</evidence>